<evidence type="ECO:0000313" key="2">
    <source>
        <dbReference type="Proteomes" id="UP001178508"/>
    </source>
</evidence>
<proteinExistence type="predicted"/>
<organism evidence="1 2">
    <name type="scientific">Xyrichtys novacula</name>
    <name type="common">Pearly razorfish</name>
    <name type="synonym">Hemipteronotus novacula</name>
    <dbReference type="NCBI Taxonomy" id="13765"/>
    <lineage>
        <taxon>Eukaryota</taxon>
        <taxon>Metazoa</taxon>
        <taxon>Chordata</taxon>
        <taxon>Craniata</taxon>
        <taxon>Vertebrata</taxon>
        <taxon>Euteleostomi</taxon>
        <taxon>Actinopterygii</taxon>
        <taxon>Neopterygii</taxon>
        <taxon>Teleostei</taxon>
        <taxon>Neoteleostei</taxon>
        <taxon>Acanthomorphata</taxon>
        <taxon>Eupercaria</taxon>
        <taxon>Labriformes</taxon>
        <taxon>Labridae</taxon>
        <taxon>Xyrichtys</taxon>
    </lineage>
</organism>
<dbReference type="EMBL" id="OY660873">
    <property type="protein sequence ID" value="CAJ1066203.1"/>
    <property type="molecule type" value="Genomic_DNA"/>
</dbReference>
<reference evidence="1" key="1">
    <citation type="submission" date="2023-08" db="EMBL/GenBank/DDBJ databases">
        <authorList>
            <person name="Alioto T."/>
            <person name="Alioto T."/>
            <person name="Gomez Garrido J."/>
        </authorList>
    </citation>
    <scope>NUCLEOTIDE SEQUENCE</scope>
</reference>
<dbReference type="AlphaFoldDB" id="A0AAV1G0T7"/>
<evidence type="ECO:0000313" key="1">
    <source>
        <dbReference type="EMBL" id="CAJ1066203.1"/>
    </source>
</evidence>
<dbReference type="Proteomes" id="UP001178508">
    <property type="component" value="Chromosome 10"/>
</dbReference>
<name>A0AAV1G0T7_XYRNO</name>
<protein>
    <submittedName>
        <fullName evidence="1">Uncharacterized protein</fullName>
    </submittedName>
</protein>
<keyword evidence="2" id="KW-1185">Reference proteome</keyword>
<gene>
    <name evidence="1" type="ORF">XNOV1_A000687</name>
</gene>
<accession>A0AAV1G0T7</accession>
<sequence>MSVSNNHSEPSRVPTNQLQLTLFMEEYPISGPGPAWVGLVKMTAAAMVSCQTHWSGPPQSHDLGRSCDPEGAANSVAFSCGGKTFQQLASDGSRNICNVRHW</sequence>